<keyword evidence="2" id="KW-0808">Transferase</keyword>
<feature type="domain" description="PAS fold-2" evidence="1">
    <location>
        <begin position="17"/>
        <end position="84"/>
    </location>
</feature>
<evidence type="ECO:0000313" key="3">
    <source>
        <dbReference type="Proteomes" id="UP001050975"/>
    </source>
</evidence>
<dbReference type="GO" id="GO:0016301">
    <property type="term" value="F:kinase activity"/>
    <property type="evidence" value="ECO:0007669"/>
    <property type="project" value="UniProtKB-KW"/>
</dbReference>
<keyword evidence="3" id="KW-1185">Reference proteome</keyword>
<dbReference type="Gene3D" id="3.30.450.20">
    <property type="entry name" value="PAS domain"/>
    <property type="match status" value="1"/>
</dbReference>
<sequence>MMPRESVTPQTVDLTNCDKEPIHIPGSIQPHGILFVLNEPQLEILQVSSNTFDLLGVHPQDLLQQPLRNLVDSTTIDSIQRCISVEF</sequence>
<dbReference type="RefSeq" id="WP_226580130.1">
    <property type="nucleotide sequence ID" value="NZ_BLAY01000035.1"/>
</dbReference>
<dbReference type="InterPro" id="IPR013654">
    <property type="entry name" value="PAS_2"/>
</dbReference>
<gene>
    <name evidence="2" type="ORF">MiSe_26430</name>
</gene>
<reference evidence="2" key="1">
    <citation type="submission" date="2019-10" db="EMBL/GenBank/DDBJ databases">
        <title>Draft genome sequece of Microseira wollei NIES-4236.</title>
        <authorList>
            <person name="Yamaguchi H."/>
            <person name="Suzuki S."/>
            <person name="Kawachi M."/>
        </authorList>
    </citation>
    <scope>NUCLEOTIDE SEQUENCE</scope>
    <source>
        <strain evidence="2">NIES-4236</strain>
    </source>
</reference>
<dbReference type="Pfam" id="PF08446">
    <property type="entry name" value="PAS_2"/>
    <property type="match status" value="1"/>
</dbReference>
<name>A0AAV3XBV7_9CYAN</name>
<proteinExistence type="predicted"/>
<dbReference type="SUPFAM" id="SSF55785">
    <property type="entry name" value="PYP-like sensor domain (PAS domain)"/>
    <property type="match status" value="1"/>
</dbReference>
<keyword evidence="2" id="KW-0418">Kinase</keyword>
<evidence type="ECO:0000313" key="2">
    <source>
        <dbReference type="EMBL" id="GET37889.1"/>
    </source>
</evidence>
<dbReference type="GO" id="GO:0006355">
    <property type="term" value="P:regulation of DNA-templated transcription"/>
    <property type="evidence" value="ECO:0007669"/>
    <property type="project" value="InterPro"/>
</dbReference>
<comment type="caution">
    <text evidence="2">The sequence shown here is derived from an EMBL/GenBank/DDBJ whole genome shotgun (WGS) entry which is preliminary data.</text>
</comment>
<evidence type="ECO:0000259" key="1">
    <source>
        <dbReference type="Pfam" id="PF08446"/>
    </source>
</evidence>
<organism evidence="2 3">
    <name type="scientific">Microseira wollei NIES-4236</name>
    <dbReference type="NCBI Taxonomy" id="2530354"/>
    <lineage>
        <taxon>Bacteria</taxon>
        <taxon>Bacillati</taxon>
        <taxon>Cyanobacteriota</taxon>
        <taxon>Cyanophyceae</taxon>
        <taxon>Oscillatoriophycideae</taxon>
        <taxon>Aerosakkonematales</taxon>
        <taxon>Aerosakkonemataceae</taxon>
        <taxon>Microseira</taxon>
    </lineage>
</organism>
<accession>A0AAV3XBV7</accession>
<dbReference type="EMBL" id="BLAY01000035">
    <property type="protein sequence ID" value="GET37889.1"/>
    <property type="molecule type" value="Genomic_DNA"/>
</dbReference>
<dbReference type="Proteomes" id="UP001050975">
    <property type="component" value="Unassembled WGS sequence"/>
</dbReference>
<protein>
    <submittedName>
        <fullName evidence="2">Multi-sensor Signal Transduction Histidine Kinase</fullName>
    </submittedName>
</protein>
<dbReference type="AlphaFoldDB" id="A0AAV3XBV7"/>
<dbReference type="InterPro" id="IPR035965">
    <property type="entry name" value="PAS-like_dom_sf"/>
</dbReference>